<reference evidence="1 2" key="1">
    <citation type="submission" date="2024-09" db="EMBL/GenBank/DDBJ databases">
        <authorList>
            <person name="Lee S.D."/>
        </authorList>
    </citation>
    <scope>NUCLEOTIDE SEQUENCE [LARGE SCALE GENOMIC DNA]</scope>
    <source>
        <strain evidence="1 2">N1-1</strain>
    </source>
</reference>
<dbReference type="Gene3D" id="3.10.300.10">
    <property type="entry name" value="Methylpurine-DNA glycosylase (MPG)"/>
    <property type="match status" value="1"/>
</dbReference>
<proteinExistence type="inferred from homology"/>
<dbReference type="InterPro" id="IPR003180">
    <property type="entry name" value="MPG"/>
</dbReference>
<dbReference type="NCBIfam" id="NF002003">
    <property type="entry name" value="PRK00802.1-3"/>
    <property type="match status" value="1"/>
</dbReference>
<organism evidence="1 2">
    <name type="scientific">Streptacidiphilus alkalitolerans</name>
    <dbReference type="NCBI Taxonomy" id="3342712"/>
    <lineage>
        <taxon>Bacteria</taxon>
        <taxon>Bacillati</taxon>
        <taxon>Actinomycetota</taxon>
        <taxon>Actinomycetes</taxon>
        <taxon>Kitasatosporales</taxon>
        <taxon>Streptomycetaceae</taxon>
        <taxon>Streptacidiphilus</taxon>
    </lineage>
</organism>
<keyword evidence="1" id="KW-0378">Hydrolase</keyword>
<dbReference type="SUPFAM" id="SSF50486">
    <property type="entry name" value="FMT C-terminal domain-like"/>
    <property type="match status" value="1"/>
</dbReference>
<dbReference type="PANTHER" id="PTHR10429:SF0">
    <property type="entry name" value="DNA-3-METHYLADENINE GLYCOSYLASE"/>
    <property type="match status" value="1"/>
</dbReference>
<name>A0ABV6VMN8_9ACTN</name>
<dbReference type="InterPro" id="IPR011034">
    <property type="entry name" value="Formyl_transferase-like_C_sf"/>
</dbReference>
<sequence length="212" mass="22906">MSDTGGLLPRDFFARAAHEVAPELLGRLLLRREPDGDILLRITEVEAYEGATDPAAHGFRGRTARNATMFGPAGHLYVYWIYGMHHAANLVCGDPDESHGVLVRAGEVLRGHPSVLSRRLTAKRPAELAQGPGRLALALGIDRTLDGTDVCDPGSAVQAHRGSPLPGSQVRSGPRTGVSSAHETPWRFWADGDPTVSAYRRHVPRKRSQRGG</sequence>
<keyword evidence="1" id="KW-0326">Glycosidase</keyword>
<dbReference type="InterPro" id="IPR036995">
    <property type="entry name" value="MPG_sf"/>
</dbReference>
<dbReference type="PANTHER" id="PTHR10429">
    <property type="entry name" value="DNA-3-METHYLADENINE GLYCOSYLASE"/>
    <property type="match status" value="1"/>
</dbReference>
<accession>A0ABV6VMN8</accession>
<evidence type="ECO:0000313" key="2">
    <source>
        <dbReference type="Proteomes" id="UP001592582"/>
    </source>
</evidence>
<evidence type="ECO:0000313" key="1">
    <source>
        <dbReference type="EMBL" id="MFC1414963.1"/>
    </source>
</evidence>
<dbReference type="CDD" id="cd00540">
    <property type="entry name" value="AAG"/>
    <property type="match status" value="1"/>
</dbReference>
<protein>
    <submittedName>
        <fullName evidence="1">DNA-3-methyladenine glycosylase</fullName>
        <ecNumber evidence="1">3.2.2.-</ecNumber>
    </submittedName>
</protein>
<dbReference type="NCBIfam" id="TIGR00567">
    <property type="entry name" value="3mg"/>
    <property type="match status" value="1"/>
</dbReference>
<dbReference type="HAMAP" id="MF_00527">
    <property type="entry name" value="3MGH"/>
    <property type="match status" value="1"/>
</dbReference>
<comment type="caution">
    <text evidence="1">The sequence shown here is derived from an EMBL/GenBank/DDBJ whole genome shotgun (WGS) entry which is preliminary data.</text>
</comment>
<dbReference type="EC" id="3.2.2.-" evidence="1"/>
<gene>
    <name evidence="1" type="ORF">ACEZDG_37485</name>
</gene>
<dbReference type="Pfam" id="PF02245">
    <property type="entry name" value="Pur_DNA_glyco"/>
    <property type="match status" value="1"/>
</dbReference>
<dbReference type="EMBL" id="JBHEZX010000032">
    <property type="protein sequence ID" value="MFC1414963.1"/>
    <property type="molecule type" value="Genomic_DNA"/>
</dbReference>
<dbReference type="Proteomes" id="UP001592582">
    <property type="component" value="Unassembled WGS sequence"/>
</dbReference>
<keyword evidence="2" id="KW-1185">Reference proteome</keyword>
<dbReference type="GO" id="GO:0016798">
    <property type="term" value="F:hydrolase activity, acting on glycosyl bonds"/>
    <property type="evidence" value="ECO:0007669"/>
    <property type="project" value="UniProtKB-KW"/>
</dbReference>